<dbReference type="Proteomes" id="UP000070675">
    <property type="component" value="Unassembled WGS sequence"/>
</dbReference>
<reference evidence="5" key="1">
    <citation type="submission" date="2016-01" db="EMBL/GenBank/DDBJ databases">
        <authorList>
            <person name="Mitreva M."/>
            <person name="Pepin K.H."/>
            <person name="Mihindukulasuriya K.A."/>
            <person name="Fulton R."/>
            <person name="Fronick C."/>
            <person name="O'Laughlin M."/>
            <person name="Miner T."/>
            <person name="Herter B."/>
            <person name="Rosa B.A."/>
            <person name="Cordes M."/>
            <person name="Tomlinson C."/>
            <person name="Wollam A."/>
            <person name="Palsikar V.B."/>
            <person name="Mardis E.R."/>
            <person name="Wilson R.K."/>
        </authorList>
    </citation>
    <scope>NUCLEOTIDE SEQUENCE [LARGE SCALE GENOMIC DNA]</scope>
    <source>
        <strain evidence="5">DNF00019</strain>
    </source>
</reference>
<dbReference type="Pfam" id="PF00498">
    <property type="entry name" value="FHA"/>
    <property type="match status" value="1"/>
</dbReference>
<dbReference type="InterPro" id="IPR008984">
    <property type="entry name" value="SMAD_FHA_dom_sf"/>
</dbReference>
<sequence>MTEGFNTAGTTGNTPQNTSARPVSAQNAATSTDATKMFRIPSQDATLPDLMSAQKHTYPTLSIMKGPQAGMSFDLDQSLITLGRDPSNSIFLNDMTVSRHHAQIDLSNVASGFATIEDLSSLNGTWVNGAIVTQMQITDGATIQIGTFYMVFHLNATS</sequence>
<evidence type="ECO:0000256" key="1">
    <source>
        <dbReference type="ARBA" id="ARBA00022553"/>
    </source>
</evidence>
<dbReference type="EMBL" id="LSCR01000029">
    <property type="protein sequence ID" value="KXB33794.1"/>
    <property type="molecule type" value="Genomic_DNA"/>
</dbReference>
<dbReference type="STRING" id="1393034.HMPREF3192_01023"/>
<keyword evidence="1" id="KW-0597">Phosphoprotein</keyword>
<evidence type="ECO:0000313" key="4">
    <source>
        <dbReference type="EMBL" id="KXB33794.1"/>
    </source>
</evidence>
<keyword evidence="5" id="KW-1185">Reference proteome</keyword>
<evidence type="ECO:0000259" key="3">
    <source>
        <dbReference type="PROSITE" id="PS50006"/>
    </source>
</evidence>
<dbReference type="PROSITE" id="PS50006">
    <property type="entry name" value="FHA_DOMAIN"/>
    <property type="match status" value="1"/>
</dbReference>
<dbReference type="Gene3D" id="2.60.200.20">
    <property type="match status" value="1"/>
</dbReference>
<dbReference type="PATRIC" id="fig|1393034.3.peg.987"/>
<gene>
    <name evidence="4" type="ORF">HMPREF3192_01023</name>
</gene>
<protein>
    <submittedName>
        <fullName evidence="4">FHA domain protein</fullName>
    </submittedName>
</protein>
<dbReference type="AlphaFoldDB" id="A0A133XS76"/>
<feature type="domain" description="FHA" evidence="3">
    <location>
        <begin position="80"/>
        <end position="132"/>
    </location>
</feature>
<comment type="caution">
    <text evidence="4">The sequence shown here is derived from an EMBL/GenBank/DDBJ whole genome shotgun (WGS) entry which is preliminary data.</text>
</comment>
<organism evidence="4 5">
    <name type="scientific">Atopobium deltae</name>
    <dbReference type="NCBI Taxonomy" id="1393034"/>
    <lineage>
        <taxon>Bacteria</taxon>
        <taxon>Bacillati</taxon>
        <taxon>Actinomycetota</taxon>
        <taxon>Coriobacteriia</taxon>
        <taxon>Coriobacteriales</taxon>
        <taxon>Atopobiaceae</taxon>
        <taxon>Atopobium</taxon>
    </lineage>
</organism>
<evidence type="ECO:0000256" key="2">
    <source>
        <dbReference type="SAM" id="MobiDB-lite"/>
    </source>
</evidence>
<evidence type="ECO:0000313" key="5">
    <source>
        <dbReference type="Proteomes" id="UP000070675"/>
    </source>
</evidence>
<dbReference type="SMART" id="SM00240">
    <property type="entry name" value="FHA"/>
    <property type="match status" value="1"/>
</dbReference>
<dbReference type="InterPro" id="IPR000253">
    <property type="entry name" value="FHA_dom"/>
</dbReference>
<dbReference type="CDD" id="cd00060">
    <property type="entry name" value="FHA"/>
    <property type="match status" value="1"/>
</dbReference>
<dbReference type="PANTHER" id="PTHR23308">
    <property type="entry name" value="NUCLEAR INHIBITOR OF PROTEIN PHOSPHATASE-1"/>
    <property type="match status" value="1"/>
</dbReference>
<name>A0A133XS76_9ACTN</name>
<dbReference type="InterPro" id="IPR050923">
    <property type="entry name" value="Cell_Proc_Reg/RNA_Proc"/>
</dbReference>
<feature type="region of interest" description="Disordered" evidence="2">
    <location>
        <begin position="1"/>
        <end position="33"/>
    </location>
</feature>
<accession>A0A133XS76</accession>
<proteinExistence type="predicted"/>
<dbReference type="SUPFAM" id="SSF49879">
    <property type="entry name" value="SMAD/FHA domain"/>
    <property type="match status" value="1"/>
</dbReference>